<evidence type="ECO:0000313" key="1">
    <source>
        <dbReference type="EMBL" id="ADB17418.1"/>
    </source>
</evidence>
<dbReference type="AlphaFoldDB" id="D2R7J2"/>
<proteinExistence type="predicted"/>
<evidence type="ECO:0000313" key="2">
    <source>
        <dbReference type="Proteomes" id="UP000001887"/>
    </source>
</evidence>
<dbReference type="HOGENOM" id="CLU_2524647_0_0_0"/>
<protein>
    <submittedName>
        <fullName evidence="1">Uncharacterized protein</fullName>
    </submittedName>
</protein>
<sequence length="84" mass="9017">MPWVGELIAIPSRPLPMDGITASPLSSSQATIGIDSPVNQPTSPAVDLEKFIADWQSSAAAERANYALFLTQLSEFIAHFLLFG</sequence>
<dbReference type="KEGG" id="psl:Psta_2751"/>
<dbReference type="Proteomes" id="UP000001887">
    <property type="component" value="Chromosome"/>
</dbReference>
<organism evidence="1 2">
    <name type="scientific">Pirellula staleyi (strain ATCC 27377 / DSM 6068 / ICPB 4128)</name>
    <name type="common">Pirella staleyi</name>
    <dbReference type="NCBI Taxonomy" id="530564"/>
    <lineage>
        <taxon>Bacteria</taxon>
        <taxon>Pseudomonadati</taxon>
        <taxon>Planctomycetota</taxon>
        <taxon>Planctomycetia</taxon>
        <taxon>Pirellulales</taxon>
        <taxon>Pirellulaceae</taxon>
        <taxon>Pirellula</taxon>
    </lineage>
</organism>
<accession>D2R7J2</accession>
<gene>
    <name evidence="1" type="ordered locus">Psta_2751</name>
</gene>
<name>D2R7J2_PIRSD</name>
<reference evidence="1 2" key="1">
    <citation type="journal article" date="2009" name="Stand. Genomic Sci.">
        <title>Complete genome sequence of Pirellula staleyi type strain (ATCC 27377).</title>
        <authorList>
            <person name="Clum A."/>
            <person name="Tindall B.J."/>
            <person name="Sikorski J."/>
            <person name="Ivanova N."/>
            <person name="Mavrommatis K."/>
            <person name="Lucas S."/>
            <person name="Glavina del Rio T."/>
            <person name="Nolan M."/>
            <person name="Chen F."/>
            <person name="Tice H."/>
            <person name="Pitluck S."/>
            <person name="Cheng J.F."/>
            <person name="Chertkov O."/>
            <person name="Brettin T."/>
            <person name="Han C."/>
            <person name="Detter J.C."/>
            <person name="Kuske C."/>
            <person name="Bruce D."/>
            <person name="Goodwin L."/>
            <person name="Ovchinikova G."/>
            <person name="Pati A."/>
            <person name="Mikhailova N."/>
            <person name="Chen A."/>
            <person name="Palaniappan K."/>
            <person name="Land M."/>
            <person name="Hauser L."/>
            <person name="Chang Y.J."/>
            <person name="Jeffries C.D."/>
            <person name="Chain P."/>
            <person name="Rohde M."/>
            <person name="Goker M."/>
            <person name="Bristow J."/>
            <person name="Eisen J.A."/>
            <person name="Markowitz V."/>
            <person name="Hugenholtz P."/>
            <person name="Kyrpides N.C."/>
            <person name="Klenk H.P."/>
            <person name="Lapidus A."/>
        </authorList>
    </citation>
    <scope>NUCLEOTIDE SEQUENCE [LARGE SCALE GENOMIC DNA]</scope>
    <source>
        <strain evidence="2">ATCC 27377 / DSM 6068 / ICPB 4128</strain>
    </source>
</reference>
<dbReference type="EMBL" id="CP001848">
    <property type="protein sequence ID" value="ADB17418.1"/>
    <property type="molecule type" value="Genomic_DNA"/>
</dbReference>
<keyword evidence="2" id="KW-1185">Reference proteome</keyword>